<protein>
    <recommendedName>
        <fullName evidence="3">Cyclic nucleotide-binding domain-containing protein</fullName>
    </recommendedName>
</protein>
<dbReference type="AlphaFoldDB" id="A0A078AM45"/>
<feature type="region of interest" description="Disordered" evidence="2">
    <location>
        <begin position="446"/>
        <end position="465"/>
    </location>
</feature>
<dbReference type="InterPro" id="IPR014710">
    <property type="entry name" value="RmlC-like_jellyroll"/>
</dbReference>
<dbReference type="OrthoDB" id="10663578at2759"/>
<reference evidence="4 5" key="1">
    <citation type="submission" date="2014-06" db="EMBL/GenBank/DDBJ databases">
        <authorList>
            <person name="Swart Estienne"/>
        </authorList>
    </citation>
    <scope>NUCLEOTIDE SEQUENCE [LARGE SCALE GENOMIC DNA]</scope>
    <source>
        <strain evidence="4 5">130c</strain>
    </source>
</reference>
<dbReference type="PROSITE" id="PS50042">
    <property type="entry name" value="CNMP_BINDING_3"/>
    <property type="match status" value="1"/>
</dbReference>
<evidence type="ECO:0000313" key="4">
    <source>
        <dbReference type="EMBL" id="CDW83294.1"/>
    </source>
</evidence>
<proteinExistence type="predicted"/>
<evidence type="ECO:0000256" key="1">
    <source>
        <dbReference type="SAM" id="Coils"/>
    </source>
</evidence>
<dbReference type="EMBL" id="CCKQ01011721">
    <property type="protein sequence ID" value="CDW83294.1"/>
    <property type="molecule type" value="Genomic_DNA"/>
</dbReference>
<dbReference type="InParanoid" id="A0A078AM45"/>
<accession>A0A078AM45</accession>
<sequence>MTEQQVNNRVDVLQLLRYCTLKVIKEGEVIRTQESSIQDFIVVLKGKLELLYVKRLDAMGEITKNYEDFEQEVVILNQHEYLIPQKSKEYENDKHRLIQIKNTQNPAEVGIDGNEAEILILPYYKYQLVMKERLTKQHQIIDMLCEVLKGLENFTIQQKRKAQELFELEFFDQKDIIVKEGQEITHCYITYKGLIEITSQKNLYATFSQEEDKDYLTMCQFYKNKASGIGNASSSLMIQNLGQFTQGFWIGEEFHQIQHQNMKSFYQAQSLTDSIMFVIKIEHLDRLPIEILELIRKSTSKKLEQFQKRYQNLHKQTQVFISQQNKEVEGFQSQFNKTFDHISKIYPVATGNLKIKLRNEILLNSQMRPGVLLMKKNDRLEKSAKTEKNNKTIPSSYQLFAKRNQYKGDLKKYNAELLEKVFNRHKQPAGDHNFDEIREIKNQVKNQRVMTSHQPSRVNSSGVNSTMTWSQSPLYGKNQFRQFFAHQRTASETFSAKNTPIRLKNKKASLDYQFITQEEPLTFDDVNLQYQSNKQCLPHQTITDFNEVNANNTINNDISQYKDRGRQNMNTVQDLQSHTQTQILSQINSHNRTQVIMGPTRAIHTSYAMSKPLTGERNLRDMLNRTAINNTPFTNINMINNFTPNRSSSNRRKPDFMVGNKLYPDNLYQRDIVSIGTASTLKSYSTKQKKMGFNIKIKTIKQRFSSLVVE</sequence>
<dbReference type="InterPro" id="IPR018490">
    <property type="entry name" value="cNMP-bd_dom_sf"/>
</dbReference>
<evidence type="ECO:0000256" key="2">
    <source>
        <dbReference type="SAM" id="MobiDB-lite"/>
    </source>
</evidence>
<dbReference type="Proteomes" id="UP000039865">
    <property type="component" value="Unassembled WGS sequence"/>
</dbReference>
<dbReference type="InterPro" id="IPR000595">
    <property type="entry name" value="cNMP-bd_dom"/>
</dbReference>
<keyword evidence="1" id="KW-0175">Coiled coil</keyword>
<name>A0A078AM45_STYLE</name>
<organism evidence="4 5">
    <name type="scientific">Stylonychia lemnae</name>
    <name type="common">Ciliate</name>
    <dbReference type="NCBI Taxonomy" id="5949"/>
    <lineage>
        <taxon>Eukaryota</taxon>
        <taxon>Sar</taxon>
        <taxon>Alveolata</taxon>
        <taxon>Ciliophora</taxon>
        <taxon>Intramacronucleata</taxon>
        <taxon>Spirotrichea</taxon>
        <taxon>Stichotrichia</taxon>
        <taxon>Sporadotrichida</taxon>
        <taxon>Oxytrichidae</taxon>
        <taxon>Stylonychinae</taxon>
        <taxon>Stylonychia</taxon>
    </lineage>
</organism>
<dbReference type="Gene3D" id="2.60.120.10">
    <property type="entry name" value="Jelly Rolls"/>
    <property type="match status" value="1"/>
</dbReference>
<evidence type="ECO:0000313" key="5">
    <source>
        <dbReference type="Proteomes" id="UP000039865"/>
    </source>
</evidence>
<feature type="domain" description="Cyclic nucleotide-binding" evidence="3">
    <location>
        <begin position="1"/>
        <end position="51"/>
    </location>
</feature>
<evidence type="ECO:0000259" key="3">
    <source>
        <dbReference type="PROSITE" id="PS50042"/>
    </source>
</evidence>
<dbReference type="SUPFAM" id="SSF51206">
    <property type="entry name" value="cAMP-binding domain-like"/>
    <property type="match status" value="1"/>
</dbReference>
<feature type="coiled-coil region" evidence="1">
    <location>
        <begin position="289"/>
        <end position="316"/>
    </location>
</feature>
<gene>
    <name evidence="4" type="primary">Contig18977.g20126</name>
    <name evidence="4" type="ORF">STYLEM_12337</name>
</gene>
<keyword evidence="5" id="KW-1185">Reference proteome</keyword>